<keyword evidence="3 5" id="KW-1133">Transmembrane helix</keyword>
<feature type="transmembrane region" description="Helical" evidence="5">
    <location>
        <begin position="21"/>
        <end position="43"/>
    </location>
</feature>
<dbReference type="EMBL" id="JABWAD010000055">
    <property type="protein sequence ID" value="KAF6066619.1"/>
    <property type="molecule type" value="Genomic_DNA"/>
</dbReference>
<comment type="subcellular location">
    <subcellularLocation>
        <location evidence="1">Membrane</location>
        <topology evidence="1">Multi-pass membrane protein</topology>
    </subcellularLocation>
</comment>
<dbReference type="GO" id="GO:0005783">
    <property type="term" value="C:endoplasmic reticulum"/>
    <property type="evidence" value="ECO:0007669"/>
    <property type="project" value="TreeGrafter"/>
</dbReference>
<keyword evidence="4 5" id="KW-0472">Membrane</keyword>
<dbReference type="AlphaFoldDB" id="A0A8H6BYP3"/>
<keyword evidence="2 5" id="KW-0812">Transmembrane</keyword>
<feature type="transmembrane region" description="Helical" evidence="5">
    <location>
        <begin position="247"/>
        <end position="270"/>
    </location>
</feature>
<dbReference type="GO" id="GO:0055085">
    <property type="term" value="P:transmembrane transport"/>
    <property type="evidence" value="ECO:0007669"/>
    <property type="project" value="InterPro"/>
</dbReference>
<evidence type="ECO:0000256" key="1">
    <source>
        <dbReference type="ARBA" id="ARBA00004141"/>
    </source>
</evidence>
<dbReference type="PANTHER" id="PTHR31794">
    <property type="entry name" value="AUXIN EFFLUX TRANSPORTER FAMILY PROTEIN (EUROFUNG)"/>
    <property type="match status" value="1"/>
</dbReference>
<dbReference type="PANTHER" id="PTHR31794:SF2">
    <property type="entry name" value="AUXIN EFFLUX TRANSPORTER FAMILY PROTEIN (EUROFUNG)"/>
    <property type="match status" value="1"/>
</dbReference>
<comment type="caution">
    <text evidence="6">The sequence shown here is derived from an EMBL/GenBank/DDBJ whole genome shotgun (WGS) entry which is preliminary data.</text>
</comment>
<feature type="transmembrane region" description="Helical" evidence="5">
    <location>
        <begin position="86"/>
        <end position="107"/>
    </location>
</feature>
<evidence type="ECO:0000256" key="4">
    <source>
        <dbReference type="ARBA" id="ARBA00023136"/>
    </source>
</evidence>
<evidence type="ECO:0000256" key="2">
    <source>
        <dbReference type="ARBA" id="ARBA00022692"/>
    </source>
</evidence>
<dbReference type="Proteomes" id="UP000536275">
    <property type="component" value="Unassembled WGS sequence"/>
</dbReference>
<feature type="transmembrane region" description="Helical" evidence="5">
    <location>
        <begin position="290"/>
        <end position="311"/>
    </location>
</feature>
<dbReference type="Pfam" id="PF03547">
    <property type="entry name" value="Mem_trans"/>
    <property type="match status" value="1"/>
</dbReference>
<feature type="transmembrane region" description="Helical" evidence="5">
    <location>
        <begin position="331"/>
        <end position="355"/>
    </location>
</feature>
<name>A0A8H6BYP3_CANAX</name>
<dbReference type="GO" id="GO:0016020">
    <property type="term" value="C:membrane"/>
    <property type="evidence" value="ECO:0007669"/>
    <property type="project" value="UniProtKB-SubCell"/>
</dbReference>
<feature type="transmembrane region" description="Helical" evidence="5">
    <location>
        <begin position="361"/>
        <end position="379"/>
    </location>
</feature>
<reference evidence="6 7" key="1">
    <citation type="submission" date="2020-03" db="EMBL/GenBank/DDBJ databases">
        <title>FDA dAtabase for Regulatory Grade micrObial Sequences (FDA-ARGOS): Supporting development and validation of Infectious Disease Dx tests.</title>
        <authorList>
            <person name="Campos J."/>
            <person name="Goldberg B."/>
            <person name="Tallon L."/>
            <person name="Sadzewicz L."/>
            <person name="Vavikolanu K."/>
            <person name="Mehta A."/>
            <person name="Aluvathingal J."/>
            <person name="Nadendla S."/>
            <person name="Nandy P."/>
            <person name="Geyer C."/>
            <person name="Yan Y."/>
            <person name="Sichtig H."/>
        </authorList>
    </citation>
    <scope>NUCLEOTIDE SEQUENCE [LARGE SCALE GENOMIC DNA]</scope>
    <source>
        <strain evidence="6 7">FDAARGOS_656</strain>
    </source>
</reference>
<evidence type="ECO:0000313" key="6">
    <source>
        <dbReference type="EMBL" id="KAF6066619.1"/>
    </source>
</evidence>
<accession>A0A8H6BYP3</accession>
<proteinExistence type="predicted"/>
<sequence length="404" mass="45149">MGYSLSALVSTNPSALSYFDISFLTFEAVLEVVIICCAGFVAAKTGLLTTQGQKTLSSLNVDLFTPCLIFTKLAPNLSFSKLVEIIIIPIFYAVSTGVSYWSSRIVSKALSLNSPETDFVTAMAVFGNSNSLPVSLVLTLSYTLPDLLWDDVEDDNTDKVAGRGILYLLIFQQLGQILRWSWGFNTLLRKRSQLELNTYHTKHGKIVLHENCRLIDGEDEQFLYMDSINNKKNNRQKRQGKFHFKQFLSFMNPPLYAMLVAIIVASIPYLKNLIFDSEQNSIVYNTFTKAITTLGGVSIPLILIVLGSNLYPSNDIPPPSKHYNRILFGSLLSRMILPSAVLLPIIALCVKYIKASILDDPIFLIVAFILTVSPPAIQLSQITQLNNVYQKEMSGVLFWGYVVW</sequence>
<organism evidence="6 7">
    <name type="scientific">Candida albicans</name>
    <name type="common">Yeast</name>
    <dbReference type="NCBI Taxonomy" id="5476"/>
    <lineage>
        <taxon>Eukaryota</taxon>
        <taxon>Fungi</taxon>
        <taxon>Dikarya</taxon>
        <taxon>Ascomycota</taxon>
        <taxon>Saccharomycotina</taxon>
        <taxon>Pichiomycetes</taxon>
        <taxon>Debaryomycetaceae</taxon>
        <taxon>Candida/Lodderomyces clade</taxon>
        <taxon>Candida</taxon>
    </lineage>
</organism>
<evidence type="ECO:0000256" key="3">
    <source>
        <dbReference type="ARBA" id="ARBA00022989"/>
    </source>
</evidence>
<evidence type="ECO:0000256" key="5">
    <source>
        <dbReference type="SAM" id="Phobius"/>
    </source>
</evidence>
<evidence type="ECO:0000313" key="7">
    <source>
        <dbReference type="Proteomes" id="UP000536275"/>
    </source>
</evidence>
<protein>
    <submittedName>
        <fullName evidence="6">Membrane transport family protein</fullName>
    </submittedName>
</protein>
<gene>
    <name evidence="6" type="ORF">FOB64_004095</name>
</gene>
<dbReference type="InterPro" id="IPR004776">
    <property type="entry name" value="Mem_transp_PIN-like"/>
</dbReference>